<evidence type="ECO:0000313" key="1">
    <source>
        <dbReference type="EMBL" id="CVL08102.1"/>
    </source>
</evidence>
<comment type="caution">
    <text evidence="1">The sequence shown here is derived from an EMBL/GenBank/DDBJ whole genome shotgun (WGS) entry which is preliminary data.</text>
</comment>
<dbReference type="AlphaFoldDB" id="A0A1L7UFY1"/>
<dbReference type="VEuPathDB" id="FungiDB:FMAN_14234"/>
<gene>
    <name evidence="1" type="ORF">FMAN_14234</name>
</gene>
<dbReference type="GeneID" id="65093483"/>
<keyword evidence="2" id="KW-1185">Reference proteome</keyword>
<dbReference type="RefSeq" id="XP_041690890.1">
    <property type="nucleotide sequence ID" value="XM_041825518.1"/>
</dbReference>
<sequence length="252" mass="28303">MVGSRDLTQLAMMLQKHRLKAFCMLRLFKEGLQLDAKTWRSLSVWATGCVRVSLCPSLTVAGALFRALLLNLALKQRQRTSWIREKSALFNVANSILASICTCNNLGNAFRVYDLPPDAETIREGGPVWRLLVVDGSFAFREHCMKLNILVDFLLLHLRHILQPMDVGVFQYLKNAHQRKLREALRKGKLTLNRRGFAGALQVGGSQLDLLSRAPHFTMSEPPSRVQARHRWGCPRLPGYSAGGLHGLFGSD</sequence>
<proteinExistence type="predicted"/>
<protein>
    <submittedName>
        <fullName evidence="1">Uncharacterized protein</fullName>
    </submittedName>
</protein>
<organism evidence="1 2">
    <name type="scientific">Fusarium mangiferae</name>
    <name type="common">Mango malformation disease fungus</name>
    <dbReference type="NCBI Taxonomy" id="192010"/>
    <lineage>
        <taxon>Eukaryota</taxon>
        <taxon>Fungi</taxon>
        <taxon>Dikarya</taxon>
        <taxon>Ascomycota</taxon>
        <taxon>Pezizomycotina</taxon>
        <taxon>Sordariomycetes</taxon>
        <taxon>Hypocreomycetidae</taxon>
        <taxon>Hypocreales</taxon>
        <taxon>Nectriaceae</taxon>
        <taxon>Fusarium</taxon>
        <taxon>Fusarium fujikuroi species complex</taxon>
    </lineage>
</organism>
<reference evidence="2" key="1">
    <citation type="journal article" date="2016" name="Genome Biol. Evol.">
        <title>Comparative 'omics' of the Fusarium fujikuroi species complex highlights differences in genetic potential and metabolite synthesis.</title>
        <authorList>
            <person name="Niehaus E.-M."/>
            <person name="Muensterkoetter M."/>
            <person name="Proctor R.H."/>
            <person name="Brown D.W."/>
            <person name="Sharon A."/>
            <person name="Idan Y."/>
            <person name="Oren-Young L."/>
            <person name="Sieber C.M."/>
            <person name="Novak O."/>
            <person name="Pencik A."/>
            <person name="Tarkowska D."/>
            <person name="Hromadova K."/>
            <person name="Freeman S."/>
            <person name="Maymon M."/>
            <person name="Elazar M."/>
            <person name="Youssef S.A."/>
            <person name="El-Shabrawy E.S.M."/>
            <person name="Shalaby A.B.A."/>
            <person name="Houterman P."/>
            <person name="Brock N.L."/>
            <person name="Burkhardt I."/>
            <person name="Tsavkelova E.A."/>
            <person name="Dickschat J.S."/>
            <person name="Galuszka P."/>
            <person name="Gueldener U."/>
            <person name="Tudzynski B."/>
        </authorList>
    </citation>
    <scope>NUCLEOTIDE SEQUENCE [LARGE SCALE GENOMIC DNA]</scope>
    <source>
        <strain evidence="2">MRC7560</strain>
    </source>
</reference>
<name>A0A1L7UFY1_FUSMA</name>
<dbReference type="EMBL" id="FCQH01000022">
    <property type="protein sequence ID" value="CVL08102.1"/>
    <property type="molecule type" value="Genomic_DNA"/>
</dbReference>
<dbReference type="Proteomes" id="UP000184255">
    <property type="component" value="Unassembled WGS sequence"/>
</dbReference>
<evidence type="ECO:0000313" key="2">
    <source>
        <dbReference type="Proteomes" id="UP000184255"/>
    </source>
</evidence>
<accession>A0A1L7UFY1</accession>